<dbReference type="OrthoDB" id="2525787at2759"/>
<organism>
    <name type="scientific">Serpula lacrymans var. lacrymans (strain S7.9)</name>
    <name type="common">Dry rot fungus</name>
    <dbReference type="NCBI Taxonomy" id="578457"/>
    <lineage>
        <taxon>Eukaryota</taxon>
        <taxon>Fungi</taxon>
        <taxon>Dikarya</taxon>
        <taxon>Basidiomycota</taxon>
        <taxon>Agaricomycotina</taxon>
        <taxon>Agaricomycetes</taxon>
        <taxon>Agaricomycetidae</taxon>
        <taxon>Boletales</taxon>
        <taxon>Coniophorineae</taxon>
        <taxon>Serpulaceae</taxon>
        <taxon>Serpula</taxon>
    </lineage>
</organism>
<feature type="transmembrane region" description="Helical" evidence="2">
    <location>
        <begin position="127"/>
        <end position="147"/>
    </location>
</feature>
<evidence type="ECO:0000313" key="4">
    <source>
        <dbReference type="EMBL" id="EGO29221.1"/>
    </source>
</evidence>
<keyword evidence="2" id="KW-0812">Transmembrane</keyword>
<gene>
    <name evidence="4" type="ORF">SERLADRAFT_433218</name>
</gene>
<dbReference type="Proteomes" id="UP000008064">
    <property type="component" value="Unassembled WGS sequence"/>
</dbReference>
<feature type="region of interest" description="Disordered" evidence="1">
    <location>
        <begin position="79"/>
        <end position="101"/>
    </location>
</feature>
<feature type="chain" id="PRO_5003381329" evidence="3">
    <location>
        <begin position="30"/>
        <end position="178"/>
    </location>
</feature>
<feature type="signal peptide" evidence="3">
    <location>
        <begin position="1"/>
        <end position="29"/>
    </location>
</feature>
<evidence type="ECO:0000256" key="3">
    <source>
        <dbReference type="SAM" id="SignalP"/>
    </source>
</evidence>
<dbReference type="KEGG" id="sla:SERLADRAFT_433218"/>
<proteinExistence type="predicted"/>
<reference evidence="4" key="1">
    <citation type="submission" date="2011-04" db="EMBL/GenBank/DDBJ databases">
        <title>Evolution of plant cell wall degrading machinery underlies the functional diversity of forest fungi.</title>
        <authorList>
            <consortium name="US DOE Joint Genome Institute (JGI-PGF)"/>
            <person name="Eastwood D.C."/>
            <person name="Floudas D."/>
            <person name="Binder M."/>
            <person name="Majcherczyk A."/>
            <person name="Schneider P."/>
            <person name="Aerts A."/>
            <person name="Asiegbu F.O."/>
            <person name="Baker S.E."/>
            <person name="Barry K."/>
            <person name="Bendiksby M."/>
            <person name="Blumentritt M."/>
            <person name="Coutinho P.M."/>
            <person name="Cullen D."/>
            <person name="Cullen D."/>
            <person name="Gathman A."/>
            <person name="Goodell B."/>
            <person name="Henrissat B."/>
            <person name="Ihrmark K."/>
            <person name="Kauserud H."/>
            <person name="Kohler A."/>
            <person name="LaButti K."/>
            <person name="Lapidus A."/>
            <person name="Lavin J.L."/>
            <person name="Lee Y.-H."/>
            <person name="Lindquist E."/>
            <person name="Lilly W."/>
            <person name="Lucas S."/>
            <person name="Morin E."/>
            <person name="Murat C."/>
            <person name="Oguiza J.A."/>
            <person name="Park J."/>
            <person name="Pisabarro A.G."/>
            <person name="Riley R."/>
            <person name="Rosling A."/>
            <person name="Salamov A."/>
            <person name="Schmidt O."/>
            <person name="Schmutz J."/>
            <person name="Skrede I."/>
            <person name="Stenlid J."/>
            <person name="Wiebenga A."/>
            <person name="Xie X."/>
            <person name="Kues U."/>
            <person name="Hibbett D.S."/>
            <person name="Hoffmeister D."/>
            <person name="Hogberg N."/>
            <person name="Martin F."/>
            <person name="Grigoriev I.V."/>
            <person name="Watkinson S.C."/>
        </authorList>
    </citation>
    <scope>NUCLEOTIDE SEQUENCE</scope>
    <source>
        <strain evidence="4">S7.9</strain>
    </source>
</reference>
<dbReference type="EMBL" id="GL945429">
    <property type="protein sequence ID" value="EGO29221.1"/>
    <property type="molecule type" value="Genomic_DNA"/>
</dbReference>
<evidence type="ECO:0000256" key="2">
    <source>
        <dbReference type="SAM" id="Phobius"/>
    </source>
</evidence>
<keyword evidence="2" id="KW-0472">Membrane</keyword>
<dbReference type="AlphaFoldDB" id="F8NHQ7"/>
<keyword evidence="2" id="KW-1133">Transmembrane helix</keyword>
<sequence>MLPRTPSMAANTTFRFLITFLCFISLAYAQNASNRPGTIETWHLVTCQPVGDCEPCPEYARHEPFCQPFGNRQLVRCPPAPSSPPSPYQTTSPLSTSSSDHLASPLIGRIPAWESCGRNLAKERGDFYEFIACNLIFAAVALGLTYVRSQRAEANQARQLAARIGLVRGGEGHAVADE</sequence>
<dbReference type="HOGENOM" id="CLU_117948_0_0_1"/>
<name>F8NHQ7_SERL9</name>
<dbReference type="RefSeq" id="XP_007313463.1">
    <property type="nucleotide sequence ID" value="XM_007313401.1"/>
</dbReference>
<dbReference type="GeneID" id="18814148"/>
<keyword evidence="3" id="KW-0732">Signal</keyword>
<feature type="compositionally biased region" description="Low complexity" evidence="1">
    <location>
        <begin position="88"/>
        <end position="101"/>
    </location>
</feature>
<protein>
    <submittedName>
        <fullName evidence="4">Uncharacterized protein</fullName>
    </submittedName>
</protein>
<evidence type="ECO:0000256" key="1">
    <source>
        <dbReference type="SAM" id="MobiDB-lite"/>
    </source>
</evidence>
<accession>F8NHQ7</accession>